<keyword evidence="4" id="KW-0464">Manganese</keyword>
<dbReference type="InterPro" id="IPR006035">
    <property type="entry name" value="Ureohydrolase"/>
</dbReference>
<name>A0ABW4LQ10_9BACI</name>
<dbReference type="InterPro" id="IPR005923">
    <property type="entry name" value="HutG"/>
</dbReference>
<evidence type="ECO:0000256" key="5">
    <source>
        <dbReference type="NCBIfam" id="TIGR01227"/>
    </source>
</evidence>
<dbReference type="Pfam" id="PF00491">
    <property type="entry name" value="Arginase"/>
    <property type="match status" value="1"/>
</dbReference>
<keyword evidence="9" id="KW-1185">Reference proteome</keyword>
<keyword evidence="3" id="KW-0369">Histidine metabolism</keyword>
<dbReference type="Proteomes" id="UP001597214">
    <property type="component" value="Unassembled WGS sequence"/>
</dbReference>
<proteinExistence type="inferred from homology"/>
<evidence type="ECO:0000256" key="6">
    <source>
        <dbReference type="PROSITE-ProRule" id="PRU00742"/>
    </source>
</evidence>
<keyword evidence="1" id="KW-0479">Metal-binding</keyword>
<dbReference type="GO" id="GO:0050415">
    <property type="term" value="F:formimidoylglutamase activity"/>
    <property type="evidence" value="ECO:0007669"/>
    <property type="project" value="UniProtKB-EC"/>
</dbReference>
<dbReference type="EC" id="3.5.3.8" evidence="5"/>
<evidence type="ECO:0000256" key="7">
    <source>
        <dbReference type="RuleBase" id="RU003684"/>
    </source>
</evidence>
<dbReference type="CDD" id="cd09990">
    <property type="entry name" value="Agmatinase-like"/>
    <property type="match status" value="1"/>
</dbReference>
<dbReference type="PRINTS" id="PR00116">
    <property type="entry name" value="ARGINASE"/>
</dbReference>
<evidence type="ECO:0000313" key="8">
    <source>
        <dbReference type="EMBL" id="MFD1737270.1"/>
    </source>
</evidence>
<comment type="caution">
    <text evidence="8">The sequence shown here is derived from an EMBL/GenBank/DDBJ whole genome shotgun (WGS) entry which is preliminary data.</text>
</comment>
<dbReference type="EMBL" id="JBHUEM010000020">
    <property type="protein sequence ID" value="MFD1737270.1"/>
    <property type="molecule type" value="Genomic_DNA"/>
</dbReference>
<reference evidence="9" key="1">
    <citation type="journal article" date="2019" name="Int. J. Syst. Evol. Microbiol.">
        <title>The Global Catalogue of Microorganisms (GCM) 10K type strain sequencing project: providing services to taxonomists for standard genome sequencing and annotation.</title>
        <authorList>
            <consortium name="The Broad Institute Genomics Platform"/>
            <consortium name="The Broad Institute Genome Sequencing Center for Infectious Disease"/>
            <person name="Wu L."/>
            <person name="Ma J."/>
        </authorList>
    </citation>
    <scope>NUCLEOTIDE SEQUENCE [LARGE SCALE GENOMIC DNA]</scope>
    <source>
        <strain evidence="9">CCUG 49339</strain>
    </source>
</reference>
<dbReference type="PANTHER" id="PTHR11358">
    <property type="entry name" value="ARGINASE/AGMATINASE"/>
    <property type="match status" value="1"/>
</dbReference>
<evidence type="ECO:0000256" key="1">
    <source>
        <dbReference type="ARBA" id="ARBA00022723"/>
    </source>
</evidence>
<protein>
    <recommendedName>
        <fullName evidence="5">Formimidoylglutamase</fullName>
        <ecNumber evidence="5">3.5.3.8</ecNumber>
    </recommendedName>
</protein>
<dbReference type="PIRSF" id="PIRSF036979">
    <property type="entry name" value="Arginase"/>
    <property type="match status" value="1"/>
</dbReference>
<evidence type="ECO:0000256" key="2">
    <source>
        <dbReference type="ARBA" id="ARBA00022801"/>
    </source>
</evidence>
<evidence type="ECO:0000256" key="3">
    <source>
        <dbReference type="ARBA" id="ARBA00022808"/>
    </source>
</evidence>
<dbReference type="InterPro" id="IPR020855">
    <property type="entry name" value="Ureohydrolase_Mn_BS"/>
</dbReference>
<gene>
    <name evidence="8" type="primary">hutG</name>
    <name evidence="8" type="ORF">ACFSCX_11970</name>
</gene>
<organism evidence="8 9">
    <name type="scientific">Bacillus salitolerans</name>
    <dbReference type="NCBI Taxonomy" id="1437434"/>
    <lineage>
        <taxon>Bacteria</taxon>
        <taxon>Bacillati</taxon>
        <taxon>Bacillota</taxon>
        <taxon>Bacilli</taxon>
        <taxon>Bacillales</taxon>
        <taxon>Bacillaceae</taxon>
        <taxon>Bacillus</taxon>
    </lineage>
</organism>
<accession>A0ABW4LQ10</accession>
<dbReference type="PANTHER" id="PTHR11358:SF35">
    <property type="entry name" value="FORMIMIDOYLGLUTAMASE"/>
    <property type="match status" value="1"/>
</dbReference>
<dbReference type="RefSeq" id="WP_377928472.1">
    <property type="nucleotide sequence ID" value="NZ_JBHUEM010000020.1"/>
</dbReference>
<comment type="similarity">
    <text evidence="6 7">Belongs to the arginase family.</text>
</comment>
<evidence type="ECO:0000313" key="9">
    <source>
        <dbReference type="Proteomes" id="UP001597214"/>
    </source>
</evidence>
<keyword evidence="2 7" id="KW-0378">Hydrolase</keyword>
<dbReference type="PROSITE" id="PS01053">
    <property type="entry name" value="ARGINASE_1"/>
    <property type="match status" value="1"/>
</dbReference>
<dbReference type="Gene3D" id="3.40.800.10">
    <property type="entry name" value="Ureohydrolase domain"/>
    <property type="match status" value="1"/>
</dbReference>
<dbReference type="NCBIfam" id="TIGR01227">
    <property type="entry name" value="hutG"/>
    <property type="match status" value="1"/>
</dbReference>
<evidence type="ECO:0000256" key="4">
    <source>
        <dbReference type="ARBA" id="ARBA00023211"/>
    </source>
</evidence>
<sequence>MTTLKYLKPAGTANFKDSGITKVNEIFVNWDGEKSVDGLGLVGLPLSKSSISHSGGSFSPATIRKCFSSFTTYSIEDDQDLADYHITDFGDVEMHVTNITDSQTRIEETLTQLFTEHPNLTPIILGGDHSITAPSFKALTKSRNGRVGIIQFDAHHDLRNLQDGGPSNGTPFRNLIDSGVLQGENLFQIGIRSFSNGKTYTSFARESGVTIYSMDDIREKGILPIVKSCLEKLKSKVDYIYISLDMDVMDQAFAPGCPAIGPDGMDTPMIKQAIQYISRQPEVIGLDIVEIDPTLDYRDMTSRLAAYLLLTFISGYKER</sequence>
<dbReference type="InterPro" id="IPR023696">
    <property type="entry name" value="Ureohydrolase_dom_sf"/>
</dbReference>
<dbReference type="PROSITE" id="PS51409">
    <property type="entry name" value="ARGINASE_2"/>
    <property type="match status" value="1"/>
</dbReference>
<dbReference type="SUPFAM" id="SSF52768">
    <property type="entry name" value="Arginase/deacetylase"/>
    <property type="match status" value="1"/>
</dbReference>